<accession>A0A6A6F649</accession>
<feature type="transmembrane region" description="Helical" evidence="1">
    <location>
        <begin position="51"/>
        <end position="76"/>
    </location>
</feature>
<organism evidence="3 4">
    <name type="scientific">Cercospora zeae-maydis SCOH1-5</name>
    <dbReference type="NCBI Taxonomy" id="717836"/>
    <lineage>
        <taxon>Eukaryota</taxon>
        <taxon>Fungi</taxon>
        <taxon>Dikarya</taxon>
        <taxon>Ascomycota</taxon>
        <taxon>Pezizomycotina</taxon>
        <taxon>Dothideomycetes</taxon>
        <taxon>Dothideomycetidae</taxon>
        <taxon>Mycosphaerellales</taxon>
        <taxon>Mycosphaerellaceae</taxon>
        <taxon>Cercospora</taxon>
    </lineage>
</organism>
<keyword evidence="1" id="KW-1133">Transmembrane helix</keyword>
<dbReference type="InterPro" id="IPR006694">
    <property type="entry name" value="Fatty_acid_hydroxylase"/>
</dbReference>
<dbReference type="EMBL" id="ML992691">
    <property type="protein sequence ID" value="KAF2208794.1"/>
    <property type="molecule type" value="Genomic_DNA"/>
</dbReference>
<protein>
    <recommendedName>
        <fullName evidence="2">Fatty acid hydroxylase domain-containing protein</fullName>
    </recommendedName>
</protein>
<evidence type="ECO:0000313" key="4">
    <source>
        <dbReference type="Proteomes" id="UP000799539"/>
    </source>
</evidence>
<dbReference type="GO" id="GO:0005506">
    <property type="term" value="F:iron ion binding"/>
    <property type="evidence" value="ECO:0007669"/>
    <property type="project" value="InterPro"/>
</dbReference>
<keyword evidence="1" id="KW-0812">Transmembrane</keyword>
<evidence type="ECO:0000256" key="1">
    <source>
        <dbReference type="SAM" id="Phobius"/>
    </source>
</evidence>
<evidence type="ECO:0000313" key="3">
    <source>
        <dbReference type="EMBL" id="KAF2208794.1"/>
    </source>
</evidence>
<feature type="transmembrane region" description="Helical" evidence="1">
    <location>
        <begin position="198"/>
        <end position="218"/>
    </location>
</feature>
<proteinExistence type="predicted"/>
<gene>
    <name evidence="3" type="ORF">CERZMDRAFT_48530</name>
</gene>
<keyword evidence="4" id="KW-1185">Reference proteome</keyword>
<dbReference type="GO" id="GO:0008610">
    <property type="term" value="P:lipid biosynthetic process"/>
    <property type="evidence" value="ECO:0007669"/>
    <property type="project" value="InterPro"/>
</dbReference>
<keyword evidence="1" id="KW-0472">Membrane</keyword>
<dbReference type="AlphaFoldDB" id="A0A6A6F649"/>
<feature type="transmembrane region" description="Helical" evidence="1">
    <location>
        <begin position="6"/>
        <end position="30"/>
    </location>
</feature>
<dbReference type="Proteomes" id="UP000799539">
    <property type="component" value="Unassembled WGS sequence"/>
</dbReference>
<feature type="domain" description="Fatty acid hydroxylase" evidence="2">
    <location>
        <begin position="150"/>
        <end position="284"/>
    </location>
</feature>
<feature type="transmembrane region" description="Helical" evidence="1">
    <location>
        <begin position="96"/>
        <end position="116"/>
    </location>
</feature>
<dbReference type="OrthoDB" id="408954at2759"/>
<reference evidence="3" key="1">
    <citation type="journal article" date="2020" name="Stud. Mycol.">
        <title>101 Dothideomycetes genomes: a test case for predicting lifestyles and emergence of pathogens.</title>
        <authorList>
            <person name="Haridas S."/>
            <person name="Albert R."/>
            <person name="Binder M."/>
            <person name="Bloem J."/>
            <person name="Labutti K."/>
            <person name="Salamov A."/>
            <person name="Andreopoulos B."/>
            <person name="Baker S."/>
            <person name="Barry K."/>
            <person name="Bills G."/>
            <person name="Bluhm B."/>
            <person name="Cannon C."/>
            <person name="Castanera R."/>
            <person name="Culley D."/>
            <person name="Daum C."/>
            <person name="Ezra D."/>
            <person name="Gonzalez J."/>
            <person name="Henrissat B."/>
            <person name="Kuo A."/>
            <person name="Liang C."/>
            <person name="Lipzen A."/>
            <person name="Lutzoni F."/>
            <person name="Magnuson J."/>
            <person name="Mondo S."/>
            <person name="Nolan M."/>
            <person name="Ohm R."/>
            <person name="Pangilinan J."/>
            <person name="Park H.-J."/>
            <person name="Ramirez L."/>
            <person name="Alfaro M."/>
            <person name="Sun H."/>
            <person name="Tritt A."/>
            <person name="Yoshinaga Y."/>
            <person name="Zwiers L.-H."/>
            <person name="Turgeon B."/>
            <person name="Goodwin S."/>
            <person name="Spatafora J."/>
            <person name="Crous P."/>
            <person name="Grigoriev I."/>
        </authorList>
    </citation>
    <scope>NUCLEOTIDE SEQUENCE</scope>
    <source>
        <strain evidence="3">SCOH1-5</strain>
    </source>
</reference>
<evidence type="ECO:0000259" key="2">
    <source>
        <dbReference type="Pfam" id="PF04116"/>
    </source>
</evidence>
<sequence>MLTLPLPLVSFIVPLYGGSSTTVSLGFFYLTWISLIWRSKDPMTIEIYGTLIIRLFCYLIPSLLSLCFDSVIPSMSRKVKASGKRHLPHQLGRDRLLRIAALATGNVFLGVLIQALPEVVATRILHLRSLLRLSTTVPLPWTLLKNVIQGLALRGIVHYALHRYVLHEWQSVLRKWHLQYQHCTEITFGLLAAYEHPVTYLLVAFMPTFLPAVIFRWHGLTWHLFLILISLEEFVVFSGYTVLPLTIISGGMARRNEAHFASVGDDYGIGNYGRLGVLEFCFGTACPDEDDVIDDIQDEAEKHNVQDRVTNAVDAGMSKLKKQKVRKRR</sequence>
<dbReference type="GO" id="GO:0016491">
    <property type="term" value="F:oxidoreductase activity"/>
    <property type="evidence" value="ECO:0007669"/>
    <property type="project" value="InterPro"/>
</dbReference>
<dbReference type="Pfam" id="PF04116">
    <property type="entry name" value="FA_hydroxylase"/>
    <property type="match status" value="1"/>
</dbReference>
<feature type="transmembrane region" description="Helical" evidence="1">
    <location>
        <begin position="224"/>
        <end position="248"/>
    </location>
</feature>
<name>A0A6A6F649_9PEZI</name>